<proteinExistence type="predicted"/>
<gene>
    <name evidence="5" type="ORF">QNI16_31330</name>
</gene>
<dbReference type="SUPFAM" id="SSF51215">
    <property type="entry name" value="Regulatory protein AraC"/>
    <property type="match status" value="1"/>
</dbReference>
<dbReference type="InterPro" id="IPR037923">
    <property type="entry name" value="HTH-like"/>
</dbReference>
<dbReference type="InterPro" id="IPR003313">
    <property type="entry name" value="AraC-bd"/>
</dbReference>
<dbReference type="Proteomes" id="UP001241110">
    <property type="component" value="Unassembled WGS sequence"/>
</dbReference>
<dbReference type="Gene3D" id="1.10.10.60">
    <property type="entry name" value="Homeodomain-like"/>
    <property type="match status" value="1"/>
</dbReference>
<keyword evidence="3" id="KW-0804">Transcription</keyword>
<dbReference type="PANTHER" id="PTHR43280">
    <property type="entry name" value="ARAC-FAMILY TRANSCRIPTIONAL REGULATOR"/>
    <property type="match status" value="1"/>
</dbReference>
<sequence>MIPTYHIADFPSFQAIDNQFMVERFEYLQRPPKLEWPHKHSFYEIMWLTSGKSINVIDYHQITIEPDMLFFISPGQLHLMNKAESVTGYSLTFTEDFLLLNTPNKDAVMEFAFLDNSYSDPYFKLDDEAIRELRPVMELLFEEAIRKDKSPFIIANLLFVFLKRIQRSINTEEGSITDLISVVRFKQLKKLIEDHFKRETKVEFYAEKLNLTAHRVNEICKQVTGKPTGEIIRDRVLLEAKRLLLHTEQSIGDISELLGFKDFSYFSRQFRKKEGMTPAEYRKELYQRYQSYH</sequence>
<dbReference type="SUPFAM" id="SSF46689">
    <property type="entry name" value="Homeodomain-like"/>
    <property type="match status" value="1"/>
</dbReference>
<feature type="domain" description="HTH araC/xylS-type" evidence="4">
    <location>
        <begin position="186"/>
        <end position="284"/>
    </location>
</feature>
<dbReference type="SMART" id="SM00342">
    <property type="entry name" value="HTH_ARAC"/>
    <property type="match status" value="1"/>
</dbReference>
<evidence type="ECO:0000259" key="4">
    <source>
        <dbReference type="PROSITE" id="PS01124"/>
    </source>
</evidence>
<evidence type="ECO:0000256" key="2">
    <source>
        <dbReference type="ARBA" id="ARBA00023125"/>
    </source>
</evidence>
<dbReference type="PRINTS" id="PR00032">
    <property type="entry name" value="HTHARAC"/>
</dbReference>
<evidence type="ECO:0000313" key="6">
    <source>
        <dbReference type="Proteomes" id="UP001241110"/>
    </source>
</evidence>
<dbReference type="AlphaFoldDB" id="A0AAE3QT88"/>
<dbReference type="Pfam" id="PF12833">
    <property type="entry name" value="HTH_18"/>
    <property type="match status" value="1"/>
</dbReference>
<accession>A0AAE3QT88</accession>
<evidence type="ECO:0000256" key="3">
    <source>
        <dbReference type="ARBA" id="ARBA00023163"/>
    </source>
</evidence>
<keyword evidence="1" id="KW-0805">Transcription regulation</keyword>
<dbReference type="InterPro" id="IPR018060">
    <property type="entry name" value="HTH_AraC"/>
</dbReference>
<dbReference type="InterPro" id="IPR009057">
    <property type="entry name" value="Homeodomain-like_sf"/>
</dbReference>
<name>A0AAE3QT88_9BACT</name>
<dbReference type="PANTHER" id="PTHR43280:SF32">
    <property type="entry name" value="TRANSCRIPTIONAL REGULATORY PROTEIN"/>
    <property type="match status" value="1"/>
</dbReference>
<keyword evidence="2" id="KW-0238">DNA-binding</keyword>
<organism evidence="5 6">
    <name type="scientific">Xanthocytophaga flava</name>
    <dbReference type="NCBI Taxonomy" id="3048013"/>
    <lineage>
        <taxon>Bacteria</taxon>
        <taxon>Pseudomonadati</taxon>
        <taxon>Bacteroidota</taxon>
        <taxon>Cytophagia</taxon>
        <taxon>Cytophagales</taxon>
        <taxon>Rhodocytophagaceae</taxon>
        <taxon>Xanthocytophaga</taxon>
    </lineage>
</organism>
<reference evidence="5" key="1">
    <citation type="submission" date="2023-05" db="EMBL/GenBank/DDBJ databases">
        <authorList>
            <person name="Zhang X."/>
        </authorList>
    </citation>
    <scope>NUCLEOTIDE SEQUENCE</scope>
    <source>
        <strain evidence="5">YF14B1</strain>
    </source>
</reference>
<dbReference type="PROSITE" id="PS01124">
    <property type="entry name" value="HTH_ARAC_FAMILY_2"/>
    <property type="match status" value="1"/>
</dbReference>
<comment type="caution">
    <text evidence="5">The sequence shown here is derived from an EMBL/GenBank/DDBJ whole genome shotgun (WGS) entry which is preliminary data.</text>
</comment>
<dbReference type="GO" id="GO:0003700">
    <property type="term" value="F:DNA-binding transcription factor activity"/>
    <property type="evidence" value="ECO:0007669"/>
    <property type="project" value="InterPro"/>
</dbReference>
<dbReference type="GO" id="GO:0043565">
    <property type="term" value="F:sequence-specific DNA binding"/>
    <property type="evidence" value="ECO:0007669"/>
    <property type="project" value="InterPro"/>
</dbReference>
<dbReference type="EMBL" id="JASJOS010000017">
    <property type="protein sequence ID" value="MDJ1485032.1"/>
    <property type="molecule type" value="Genomic_DNA"/>
</dbReference>
<protein>
    <submittedName>
        <fullName evidence="5">AraC family transcriptional regulator</fullName>
    </submittedName>
</protein>
<dbReference type="InterPro" id="IPR020449">
    <property type="entry name" value="Tscrpt_reg_AraC-type_HTH"/>
</dbReference>
<evidence type="ECO:0000256" key="1">
    <source>
        <dbReference type="ARBA" id="ARBA00023015"/>
    </source>
</evidence>
<dbReference type="Pfam" id="PF02311">
    <property type="entry name" value="AraC_binding"/>
    <property type="match status" value="1"/>
</dbReference>
<evidence type="ECO:0000313" key="5">
    <source>
        <dbReference type="EMBL" id="MDJ1485032.1"/>
    </source>
</evidence>
<dbReference type="RefSeq" id="WP_313987027.1">
    <property type="nucleotide sequence ID" value="NZ_JASJOS010000017.1"/>
</dbReference>